<dbReference type="InterPro" id="IPR022885">
    <property type="entry name" value="NDH1_su_D/H"/>
</dbReference>
<accession>A0A382MR13</accession>
<protein>
    <recommendedName>
        <fullName evidence="1">NADH-quinone oxidoreductase subunit D domain-containing protein</fullName>
    </recommendedName>
</protein>
<feature type="non-terminal residue" evidence="2">
    <location>
        <position position="158"/>
    </location>
</feature>
<name>A0A382MR13_9ZZZZ</name>
<dbReference type="EMBL" id="UINC01094731">
    <property type="protein sequence ID" value="SVC50217.1"/>
    <property type="molecule type" value="Genomic_DNA"/>
</dbReference>
<dbReference type="Gene3D" id="1.10.645.10">
    <property type="entry name" value="Cytochrome-c3 Hydrogenase, chain B"/>
    <property type="match status" value="1"/>
</dbReference>
<dbReference type="SUPFAM" id="SSF56762">
    <property type="entry name" value="HydB/Nqo4-like"/>
    <property type="match status" value="1"/>
</dbReference>
<dbReference type="InterPro" id="IPR001135">
    <property type="entry name" value="NADH_Q_OxRdtase_suD"/>
</dbReference>
<proteinExistence type="predicted"/>
<dbReference type="InterPro" id="IPR029014">
    <property type="entry name" value="NiFe-Hase_large"/>
</dbReference>
<gene>
    <name evidence="2" type="ORF">METZ01_LOCUS303071</name>
</gene>
<evidence type="ECO:0000313" key="2">
    <source>
        <dbReference type="EMBL" id="SVC50217.1"/>
    </source>
</evidence>
<dbReference type="AlphaFoldDB" id="A0A382MR13"/>
<feature type="domain" description="NADH-quinone oxidoreductase subunit D" evidence="1">
    <location>
        <begin position="126"/>
        <end position="157"/>
    </location>
</feature>
<organism evidence="2">
    <name type="scientific">marine metagenome</name>
    <dbReference type="NCBI Taxonomy" id="408172"/>
    <lineage>
        <taxon>unclassified sequences</taxon>
        <taxon>metagenomes</taxon>
        <taxon>ecological metagenomes</taxon>
    </lineage>
</organism>
<evidence type="ECO:0000259" key="1">
    <source>
        <dbReference type="Pfam" id="PF00346"/>
    </source>
</evidence>
<sequence>MELVRDEKDRETYYMNVGPQHPSTHGVLRLKLHLEGERILSAEPIIGYAHRAHEKMAENRDYLQFLPNTSRVDYLSGMIYNLAYCQAIERIMGIEVPERAEYIRIIAGELNRISSHLLWLGTYLLDLGGITPFLYCFDDREEILDVLDAVTGARLTYC</sequence>
<dbReference type="Pfam" id="PF00346">
    <property type="entry name" value="Complex1_49kDa"/>
    <property type="match status" value="1"/>
</dbReference>
<reference evidence="2" key="1">
    <citation type="submission" date="2018-05" db="EMBL/GenBank/DDBJ databases">
        <authorList>
            <person name="Lanie J.A."/>
            <person name="Ng W.-L."/>
            <person name="Kazmierczak K.M."/>
            <person name="Andrzejewski T.M."/>
            <person name="Davidsen T.M."/>
            <person name="Wayne K.J."/>
            <person name="Tettelin H."/>
            <person name="Glass J.I."/>
            <person name="Rusch D."/>
            <person name="Podicherti R."/>
            <person name="Tsui H.-C.T."/>
            <person name="Winkler M.E."/>
        </authorList>
    </citation>
    <scope>NUCLEOTIDE SEQUENCE</scope>
</reference>
<dbReference type="GO" id="GO:0051287">
    <property type="term" value="F:NAD binding"/>
    <property type="evidence" value="ECO:0007669"/>
    <property type="project" value="InterPro"/>
</dbReference>
<dbReference type="GO" id="GO:0016651">
    <property type="term" value="F:oxidoreductase activity, acting on NAD(P)H"/>
    <property type="evidence" value="ECO:0007669"/>
    <property type="project" value="InterPro"/>
</dbReference>
<dbReference type="PANTHER" id="PTHR11993:SF10">
    <property type="entry name" value="NADH DEHYDROGENASE [UBIQUINONE] IRON-SULFUR PROTEIN 2, MITOCHONDRIAL"/>
    <property type="match status" value="1"/>
</dbReference>
<dbReference type="PANTHER" id="PTHR11993">
    <property type="entry name" value="NADH-UBIQUINONE OXIDOREDUCTASE 49 KDA SUBUNIT"/>
    <property type="match status" value="1"/>
</dbReference>
<dbReference type="GO" id="GO:0048038">
    <property type="term" value="F:quinone binding"/>
    <property type="evidence" value="ECO:0007669"/>
    <property type="project" value="InterPro"/>
</dbReference>